<dbReference type="InterPro" id="IPR039426">
    <property type="entry name" value="TonB-dep_rcpt-like"/>
</dbReference>
<dbReference type="KEGG" id="fae:FAES_2411"/>
<dbReference type="SUPFAM" id="SSF49464">
    <property type="entry name" value="Carboxypeptidase regulatory domain-like"/>
    <property type="match status" value="1"/>
</dbReference>
<dbReference type="Proteomes" id="UP000011058">
    <property type="component" value="Chromosome"/>
</dbReference>
<dbReference type="eggNOG" id="COG1629">
    <property type="taxonomic scope" value="Bacteria"/>
</dbReference>
<dbReference type="HOGENOM" id="CLU_004317_0_2_10"/>
<dbReference type="NCBIfam" id="TIGR04056">
    <property type="entry name" value="OMP_RagA_SusC"/>
    <property type="match status" value="1"/>
</dbReference>
<dbReference type="Gene3D" id="2.40.170.20">
    <property type="entry name" value="TonB-dependent receptor, beta-barrel domain"/>
    <property type="match status" value="1"/>
</dbReference>
<evidence type="ECO:0000313" key="9">
    <source>
        <dbReference type="EMBL" id="CCH00420.1"/>
    </source>
</evidence>
<keyword evidence="3 7" id="KW-1134">Transmembrane beta strand</keyword>
<dbReference type="EMBL" id="HE796683">
    <property type="protein sequence ID" value="CCH00420.1"/>
    <property type="molecule type" value="Genomic_DNA"/>
</dbReference>
<dbReference type="PROSITE" id="PS52016">
    <property type="entry name" value="TONB_DEPENDENT_REC_3"/>
    <property type="match status" value="1"/>
</dbReference>
<evidence type="ECO:0000256" key="4">
    <source>
        <dbReference type="ARBA" id="ARBA00022692"/>
    </source>
</evidence>
<dbReference type="NCBIfam" id="TIGR04057">
    <property type="entry name" value="SusC_RagA_signa"/>
    <property type="match status" value="1"/>
</dbReference>
<keyword evidence="2 7" id="KW-0813">Transport</keyword>
<name>I0K8G7_9BACT</name>
<proteinExistence type="inferred from homology"/>
<dbReference type="PATRIC" id="fig|1166018.3.peg.4170"/>
<evidence type="ECO:0000256" key="1">
    <source>
        <dbReference type="ARBA" id="ARBA00004571"/>
    </source>
</evidence>
<dbReference type="InterPro" id="IPR036942">
    <property type="entry name" value="Beta-barrel_TonB_sf"/>
</dbReference>
<keyword evidence="9" id="KW-0675">Receptor</keyword>
<dbReference type="GO" id="GO:0009279">
    <property type="term" value="C:cell outer membrane"/>
    <property type="evidence" value="ECO:0007669"/>
    <property type="project" value="UniProtKB-SubCell"/>
</dbReference>
<dbReference type="AlphaFoldDB" id="I0K8G7"/>
<organism evidence="9 10">
    <name type="scientific">Fibrella aestuarina BUZ 2</name>
    <dbReference type="NCBI Taxonomy" id="1166018"/>
    <lineage>
        <taxon>Bacteria</taxon>
        <taxon>Pseudomonadati</taxon>
        <taxon>Bacteroidota</taxon>
        <taxon>Cytophagia</taxon>
        <taxon>Cytophagales</taxon>
        <taxon>Spirosomataceae</taxon>
        <taxon>Fibrella</taxon>
    </lineage>
</organism>
<keyword evidence="4 7" id="KW-0812">Transmembrane</keyword>
<evidence type="ECO:0000256" key="3">
    <source>
        <dbReference type="ARBA" id="ARBA00022452"/>
    </source>
</evidence>
<dbReference type="Pfam" id="PF13715">
    <property type="entry name" value="CarbopepD_reg_2"/>
    <property type="match status" value="1"/>
</dbReference>
<evidence type="ECO:0000256" key="7">
    <source>
        <dbReference type="PROSITE-ProRule" id="PRU01360"/>
    </source>
</evidence>
<protein>
    <submittedName>
        <fullName evidence="9">TonB-dependent receptor plug</fullName>
    </submittedName>
</protein>
<dbReference type="RefSeq" id="WP_015331519.1">
    <property type="nucleotide sequence ID" value="NC_020054.1"/>
</dbReference>
<accession>I0K8G7</accession>
<evidence type="ECO:0000259" key="8">
    <source>
        <dbReference type="Pfam" id="PF07715"/>
    </source>
</evidence>
<dbReference type="InterPro" id="IPR012910">
    <property type="entry name" value="Plug_dom"/>
</dbReference>
<dbReference type="InterPro" id="IPR023996">
    <property type="entry name" value="TonB-dep_OMP_SusC/RagA"/>
</dbReference>
<dbReference type="STRING" id="1166018.FAES_2411"/>
<keyword evidence="6 7" id="KW-0998">Cell outer membrane</keyword>
<dbReference type="InterPro" id="IPR023997">
    <property type="entry name" value="TonB-dep_OMP_SusC/RagA_CS"/>
</dbReference>
<reference evidence="9 10" key="1">
    <citation type="journal article" date="2012" name="J. Bacteriol.">
        <title>Genome Sequence of Fibrella aestuarina BUZ 2T, a Filamentous Marine Bacterium.</title>
        <authorList>
            <person name="Filippini M."/>
            <person name="Qi W."/>
            <person name="Blom J."/>
            <person name="Goesmann A."/>
            <person name="Smits T.H."/>
            <person name="Bagheri H.C."/>
        </authorList>
    </citation>
    <scope>NUCLEOTIDE SEQUENCE [LARGE SCALE GENOMIC DNA]</scope>
    <source>
        <strain evidence="10">BUZ 2T</strain>
    </source>
</reference>
<dbReference type="InterPro" id="IPR037066">
    <property type="entry name" value="Plug_dom_sf"/>
</dbReference>
<dbReference type="SUPFAM" id="SSF56935">
    <property type="entry name" value="Porins"/>
    <property type="match status" value="1"/>
</dbReference>
<evidence type="ECO:0000256" key="2">
    <source>
        <dbReference type="ARBA" id="ARBA00022448"/>
    </source>
</evidence>
<sequence length="1023" mass="111578">MKNRSHSLYRSGLLGLIWLLAISPVMAQTPLLVTGRITDETGQGLPGVTVLIKNTTNGTTTSAEGTYKLTVSATNAILVASYVGYITQEIPITTKSVIDITLAPDNKTLNEVVVVGYGTQQRKDLTGSIASADLVAFKESPNVSILQSLKGSLPGLTISQTNRAGDEPAINIRGTSTLNGNTAPLIIVDGIIFNGRLSDINPADVASVDVLKDPSSKAIYGSQAANGVVLVTTKTGRAASKPTITYSGSYAISSPTIKATLLRRDAFLEKIRDINYLTAFTKESGYTQPNPAWTFANSELFPISLAGVNAGTDYDWYGELTQDASIQSHNLSLSGGSDKTNYFMSGGYTKEKGLIKNDDYARYTVRINLDTEVTKWLTLGANTSGAFTNFFKDAPDMNAIVGTNPLVQPRDASGNYIVNPIGDFNVNPFLSAENDRYEVQSRLVGNFYGIVRVPSVPGFSYRLNFGNNLKFFKNYTSSIYGAGQTGSAAKNDATQYDQTLDNIFNYTRSFGKHNINATAVYGYNTSKFDRTVASGTGFSDLNLSYNSLQQAEIQKISSEAWEEVLLYQLGSVSYNYGSKYLIKATVRRDGFSGFSKNNKTGIFPSIGVGWVLSEEPFFKVPGIDYLKVRGSYGENGNKVGRYSSLARVSATDDSKYVFGDGGLTAIGRTVSSLANADLRWERTRGINVGLDFAILNNRIDGNIEYYNSNTNDLLWQQTLPQTSGFSNVFTNLGQINNTGFEFMLHAKPVQTKNLSWDVTVNFTRNRNKVVTILGEDKNNDGVEDDLVASSLFIGRPIGTIYDYRTQGIYQLTDEKLAGFQAGTYRIEDVNKDGKITPADDRQILGNTEPAYQFGIQNTVSYRQFTLRAFINSIQGGSNSYLSPNFPYGYNGTPGQATNSNWFDFTDFWSPRNPGGIHPNPWLPTPAGGREYVQRNFVRLQDISLSYSLTDAIARKIGAANCKVFVSGKNLLTFTNWKGWDPETNTTLFPVGGPANGVNTALGVTSINAFPVLKSYSLGVDITF</sequence>
<dbReference type="Pfam" id="PF07715">
    <property type="entry name" value="Plug"/>
    <property type="match status" value="1"/>
</dbReference>
<dbReference type="Gene3D" id="2.60.40.1120">
    <property type="entry name" value="Carboxypeptidase-like, regulatory domain"/>
    <property type="match status" value="1"/>
</dbReference>
<gene>
    <name evidence="9" type="ORF">FAES_2411</name>
</gene>
<evidence type="ECO:0000256" key="5">
    <source>
        <dbReference type="ARBA" id="ARBA00023136"/>
    </source>
</evidence>
<comment type="similarity">
    <text evidence="7">Belongs to the TonB-dependent receptor family.</text>
</comment>
<evidence type="ECO:0000313" key="10">
    <source>
        <dbReference type="Proteomes" id="UP000011058"/>
    </source>
</evidence>
<evidence type="ECO:0000256" key="6">
    <source>
        <dbReference type="ARBA" id="ARBA00023237"/>
    </source>
</evidence>
<dbReference type="Gene3D" id="2.170.130.10">
    <property type="entry name" value="TonB-dependent receptor, plug domain"/>
    <property type="match status" value="1"/>
</dbReference>
<keyword evidence="10" id="KW-1185">Reference proteome</keyword>
<comment type="subcellular location">
    <subcellularLocation>
        <location evidence="1 7">Cell outer membrane</location>
        <topology evidence="1 7">Multi-pass membrane protein</topology>
    </subcellularLocation>
</comment>
<keyword evidence="5 7" id="KW-0472">Membrane</keyword>
<dbReference type="InterPro" id="IPR008969">
    <property type="entry name" value="CarboxyPept-like_regulatory"/>
</dbReference>
<feature type="domain" description="TonB-dependent receptor plug" evidence="8">
    <location>
        <begin position="123"/>
        <end position="228"/>
    </location>
</feature>